<dbReference type="FunFam" id="2.60.40.1090:FF:000001">
    <property type="entry name" value="Type-1 fimbrial major subunit"/>
    <property type="match status" value="1"/>
</dbReference>
<dbReference type="RefSeq" id="WP_138096129.1">
    <property type="nucleotide sequence ID" value="NZ_CP040428.1"/>
</dbReference>
<dbReference type="InterPro" id="IPR008966">
    <property type="entry name" value="Adhesion_dom_sf"/>
</dbReference>
<evidence type="ECO:0000313" key="8">
    <source>
        <dbReference type="Proteomes" id="UP000302163"/>
    </source>
</evidence>
<evidence type="ECO:0000256" key="5">
    <source>
        <dbReference type="SAM" id="SignalP"/>
    </source>
</evidence>
<protein>
    <submittedName>
        <fullName evidence="7">Type 1 fimbrial protein subunit FimA</fullName>
    </submittedName>
</protein>
<dbReference type="SUPFAM" id="SSF49401">
    <property type="entry name" value="Bacterial adhesins"/>
    <property type="match status" value="1"/>
</dbReference>
<name>A0A4P8YKP4_9ENTR</name>
<comment type="similarity">
    <text evidence="2">Belongs to the fimbrial protein family.</text>
</comment>
<evidence type="ECO:0000256" key="2">
    <source>
        <dbReference type="ARBA" id="ARBA00006671"/>
    </source>
</evidence>
<dbReference type="GO" id="GO:0043709">
    <property type="term" value="P:cell adhesion involved in single-species biofilm formation"/>
    <property type="evidence" value="ECO:0007669"/>
    <property type="project" value="TreeGrafter"/>
</dbReference>
<sequence>MKLNKIALSVISAAMLVAGSVNAADPAPTPTPVMVNGGTIHFRGDLVNAACAVSTESADKIVRLGQYRTATFTKVGDTSAKVPFTIVLNDCDTSVSSTASVAFTGQTDATDPTLLAIASGDNTTTASGVGIEIMDRTSKVLTPNGSSFSTAQALVDGANTLNFSARYKATAASATAGQANADATFVMKYE</sequence>
<dbReference type="EMBL" id="CP040428">
    <property type="protein sequence ID" value="QCT20254.1"/>
    <property type="molecule type" value="Genomic_DNA"/>
</dbReference>
<dbReference type="InterPro" id="IPR050263">
    <property type="entry name" value="Bact_Fimbrial_Adh_Pro"/>
</dbReference>
<dbReference type="OrthoDB" id="8586454at2"/>
<keyword evidence="3 5" id="KW-0732">Signal</keyword>
<feature type="signal peptide" evidence="5">
    <location>
        <begin position="1"/>
        <end position="23"/>
    </location>
</feature>
<dbReference type="AlphaFoldDB" id="A0A4P8YKP4"/>
<comment type="subcellular location">
    <subcellularLocation>
        <location evidence="1">Fimbrium</location>
    </subcellularLocation>
</comment>
<gene>
    <name evidence="7" type="primary">fimA</name>
    <name evidence="7" type="ORF">FEM41_11645</name>
</gene>
<dbReference type="Proteomes" id="UP000302163">
    <property type="component" value="Chromosome"/>
</dbReference>
<dbReference type="KEGG" id="izh:FEM41_11645"/>
<dbReference type="NCBIfam" id="NF011741">
    <property type="entry name" value="PRK15194.1"/>
    <property type="match status" value="1"/>
</dbReference>
<organism evidence="7 8">
    <name type="scientific">Jejubacter calystegiae</name>
    <dbReference type="NCBI Taxonomy" id="2579935"/>
    <lineage>
        <taxon>Bacteria</taxon>
        <taxon>Pseudomonadati</taxon>
        <taxon>Pseudomonadota</taxon>
        <taxon>Gammaproteobacteria</taxon>
        <taxon>Enterobacterales</taxon>
        <taxon>Enterobacteriaceae</taxon>
        <taxon>Jejubacter</taxon>
    </lineage>
</organism>
<feature type="chain" id="PRO_5020981829" evidence="5">
    <location>
        <begin position="24"/>
        <end position="190"/>
    </location>
</feature>
<evidence type="ECO:0000256" key="4">
    <source>
        <dbReference type="ARBA" id="ARBA00023263"/>
    </source>
</evidence>
<dbReference type="InterPro" id="IPR036937">
    <property type="entry name" value="Adhesion_dom_fimbrial_sf"/>
</dbReference>
<dbReference type="Pfam" id="PF00419">
    <property type="entry name" value="Fimbrial"/>
    <property type="match status" value="1"/>
</dbReference>
<evidence type="ECO:0000256" key="3">
    <source>
        <dbReference type="ARBA" id="ARBA00022729"/>
    </source>
</evidence>
<reference evidence="7 8" key="1">
    <citation type="submission" date="2019-05" db="EMBL/GenBank/DDBJ databases">
        <title>Complete genome sequence of Izhakiella calystegiae KSNA2, an endophyte isolated from beach morning glory (Calystegia soldanella).</title>
        <authorList>
            <person name="Jiang L."/>
            <person name="Jeong J.C."/>
            <person name="Kim C.Y."/>
            <person name="Kim D.H."/>
            <person name="Kim S.W."/>
            <person name="Lee j."/>
        </authorList>
    </citation>
    <scope>NUCLEOTIDE SEQUENCE [LARGE SCALE GENOMIC DNA]</scope>
    <source>
        <strain evidence="7 8">KSNA2</strain>
    </source>
</reference>
<dbReference type="PANTHER" id="PTHR33420">
    <property type="entry name" value="FIMBRIAL SUBUNIT ELFA-RELATED"/>
    <property type="match status" value="1"/>
</dbReference>
<proteinExistence type="inferred from homology"/>
<feature type="domain" description="Fimbrial-type adhesion" evidence="6">
    <location>
        <begin position="40"/>
        <end position="190"/>
    </location>
</feature>
<dbReference type="InterPro" id="IPR000259">
    <property type="entry name" value="Adhesion_dom_fimbrial"/>
</dbReference>
<dbReference type="GO" id="GO:0009289">
    <property type="term" value="C:pilus"/>
    <property type="evidence" value="ECO:0007669"/>
    <property type="project" value="UniProtKB-SubCell"/>
</dbReference>
<dbReference type="Gene3D" id="2.60.40.1090">
    <property type="entry name" value="Fimbrial-type adhesion domain"/>
    <property type="match status" value="1"/>
</dbReference>
<evidence type="ECO:0000313" key="7">
    <source>
        <dbReference type="EMBL" id="QCT20254.1"/>
    </source>
</evidence>
<keyword evidence="8" id="KW-1185">Reference proteome</keyword>
<accession>A0A4P8YKP4</accession>
<evidence type="ECO:0000256" key="1">
    <source>
        <dbReference type="ARBA" id="ARBA00004561"/>
    </source>
</evidence>
<evidence type="ECO:0000259" key="6">
    <source>
        <dbReference type="Pfam" id="PF00419"/>
    </source>
</evidence>
<keyword evidence="4" id="KW-0281">Fimbrium</keyword>
<dbReference type="PANTHER" id="PTHR33420:SF12">
    <property type="entry name" value="FIMBRIN-LIKE PROTEIN FIMI-RELATED"/>
    <property type="match status" value="1"/>
</dbReference>